<sequence>MAELTIPNDLKPGDGRFGCGPSKVRPEQLRALADAGDLFGTSHRQAPVKNLVGRVRDGLRALFSLPDDYEVVLGNGGTTAFWDAAAFGLIDKRSLHLTYGEFSSKFASAVAKNPFVGDPVVVTADPGSAPKPQADPSVDLIGWAHNETSTGVAVPVQRPEGSGDALIAIDATSAAGGLPVDIREVDAYYFAPQKNFASDGGLWVAILSPAALARVEAIASSGRWVPEFLSLPIAIDNSGKNQTYNTPAIGTLIMFADQLDWMLGNGGLDWAVKRTADSSQRLYSWAEASQFATPFVTDPQLRSQVVGTVDFSDDVDAAAVAKTLRANGIVDTEPYRKLGRNQLRIGMFPAVEPDDVSALTACVDWVVERL</sequence>
<comment type="pathway">
    <text evidence="2 13">Amino-acid biosynthesis; L-serine biosynthesis; L-serine from 3-phospho-D-glycerate: step 2/3.</text>
</comment>
<dbReference type="GO" id="GO:0004648">
    <property type="term" value="F:O-phospho-L-serine:2-oxoglutarate aminotransferase activity"/>
    <property type="evidence" value="ECO:0007669"/>
    <property type="project" value="UniProtKB-UniRule"/>
</dbReference>
<evidence type="ECO:0000256" key="9">
    <source>
        <dbReference type="ARBA" id="ARBA00023096"/>
    </source>
</evidence>
<evidence type="ECO:0000256" key="8">
    <source>
        <dbReference type="ARBA" id="ARBA00022898"/>
    </source>
</evidence>
<comment type="pathway">
    <text evidence="13">Cofactor biosynthesis; pyridoxine 5'-phosphate biosynthesis; pyridoxine 5'-phosphate from D-erythrose 4-phosphate: step 3/5.</text>
</comment>
<evidence type="ECO:0000256" key="10">
    <source>
        <dbReference type="ARBA" id="ARBA00023299"/>
    </source>
</evidence>
<dbReference type="InterPro" id="IPR006272">
    <property type="entry name" value="Pser_aminoTfrase_mycobac"/>
</dbReference>
<evidence type="ECO:0000313" key="15">
    <source>
        <dbReference type="EMBL" id="ORA69414.1"/>
    </source>
</evidence>
<name>A0A0M2ZCK2_9MYCO</name>
<evidence type="ECO:0000256" key="12">
    <source>
        <dbReference type="ARBA" id="ARBA00049007"/>
    </source>
</evidence>
<feature type="binding site" evidence="13">
    <location>
        <position position="44"/>
    </location>
    <ligand>
        <name>L-glutamate</name>
        <dbReference type="ChEBI" id="CHEBI:29985"/>
    </ligand>
</feature>
<dbReference type="GO" id="GO:0008615">
    <property type="term" value="P:pyridoxine biosynthetic process"/>
    <property type="evidence" value="ECO:0007669"/>
    <property type="project" value="UniProtKB-UniRule"/>
</dbReference>
<dbReference type="NCBIfam" id="TIGR01366">
    <property type="entry name" value="serC_3"/>
    <property type="match status" value="1"/>
</dbReference>
<evidence type="ECO:0000256" key="5">
    <source>
        <dbReference type="ARBA" id="ARBA00022576"/>
    </source>
</evidence>
<evidence type="ECO:0000256" key="11">
    <source>
        <dbReference type="ARBA" id="ARBA00047630"/>
    </source>
</evidence>
<feature type="modified residue" description="N6-(pyridoxal phosphate)lysine" evidence="13">
    <location>
        <position position="194"/>
    </location>
</feature>
<dbReference type="Gene3D" id="3.90.1150.10">
    <property type="entry name" value="Aspartate Aminotransferase, domain 1"/>
    <property type="match status" value="1"/>
</dbReference>
<evidence type="ECO:0000256" key="6">
    <source>
        <dbReference type="ARBA" id="ARBA00022605"/>
    </source>
</evidence>
<evidence type="ECO:0000313" key="16">
    <source>
        <dbReference type="Proteomes" id="UP000192772"/>
    </source>
</evidence>
<feature type="binding site" evidence="13">
    <location>
        <position position="102"/>
    </location>
    <ligand>
        <name>pyridoxal 5'-phosphate</name>
        <dbReference type="ChEBI" id="CHEBI:597326"/>
    </ligand>
</feature>
<comment type="subunit">
    <text evidence="13">Homodimer.</text>
</comment>
<dbReference type="STRING" id="81858.BST23_01870"/>
<keyword evidence="6 13" id="KW-0028">Amino-acid biosynthesis</keyword>
<evidence type="ECO:0000256" key="13">
    <source>
        <dbReference type="HAMAP-Rule" id="MF_00160"/>
    </source>
</evidence>
<accession>A0A1A0R0W2</accession>
<dbReference type="EMBL" id="MVHP01000001">
    <property type="protein sequence ID" value="ORA69414.1"/>
    <property type="molecule type" value="Genomic_DNA"/>
</dbReference>
<dbReference type="GO" id="GO:0008453">
    <property type="term" value="F:alanine-glyoxylate transaminase activity"/>
    <property type="evidence" value="ECO:0007669"/>
    <property type="project" value="TreeGrafter"/>
</dbReference>
<comment type="catalytic activity">
    <reaction evidence="12 13">
        <text>O-phospho-L-serine + 2-oxoglutarate = 3-phosphooxypyruvate + L-glutamate</text>
        <dbReference type="Rhea" id="RHEA:14329"/>
        <dbReference type="ChEBI" id="CHEBI:16810"/>
        <dbReference type="ChEBI" id="CHEBI:18110"/>
        <dbReference type="ChEBI" id="CHEBI:29985"/>
        <dbReference type="ChEBI" id="CHEBI:57524"/>
        <dbReference type="EC" id="2.6.1.52"/>
    </reaction>
</comment>
<dbReference type="Pfam" id="PF00266">
    <property type="entry name" value="Aminotran_5"/>
    <property type="match status" value="1"/>
</dbReference>
<evidence type="ECO:0000256" key="1">
    <source>
        <dbReference type="ARBA" id="ARBA00003483"/>
    </source>
</evidence>
<gene>
    <name evidence="13" type="primary">serC</name>
    <name evidence="15" type="ORF">BST23_01870</name>
</gene>
<dbReference type="InterPro" id="IPR015424">
    <property type="entry name" value="PyrdxlP-dep_Trfase"/>
</dbReference>
<protein>
    <recommendedName>
        <fullName evidence="13">Phosphoserine aminotransferase</fullName>
        <ecNumber evidence="13">2.6.1.52</ecNumber>
    </recommendedName>
    <alternativeName>
        <fullName evidence="13">Phosphohydroxythreonine aminotransferase</fullName>
        <shortName evidence="13">PSAT</shortName>
    </alternativeName>
</protein>
<dbReference type="InterPro" id="IPR015422">
    <property type="entry name" value="PyrdxlP-dep_Trfase_small"/>
</dbReference>
<feature type="binding site" evidence="13">
    <location>
        <position position="193"/>
    </location>
    <ligand>
        <name>pyridoxal 5'-phosphate</name>
        <dbReference type="ChEBI" id="CHEBI:597326"/>
    </ligand>
</feature>
<accession>A0A0M2ZCK2</accession>
<dbReference type="AlphaFoldDB" id="A0A0M2ZCK2"/>
<proteinExistence type="inferred from homology"/>
<dbReference type="InterPro" id="IPR022278">
    <property type="entry name" value="Pser_aminoTfrase"/>
</dbReference>
<feature type="binding site" evidence="13">
    <location>
        <position position="148"/>
    </location>
    <ligand>
        <name>pyridoxal 5'-phosphate</name>
        <dbReference type="ChEBI" id="CHEBI:597326"/>
    </ligand>
</feature>
<feature type="binding site" evidence="13">
    <location>
        <position position="170"/>
    </location>
    <ligand>
        <name>pyridoxal 5'-phosphate</name>
        <dbReference type="ChEBI" id="CHEBI:597326"/>
    </ligand>
</feature>
<dbReference type="GO" id="GO:0019265">
    <property type="term" value="P:glycine biosynthetic process, by transamination of glyoxylate"/>
    <property type="evidence" value="ECO:0007669"/>
    <property type="project" value="TreeGrafter"/>
</dbReference>
<comment type="cofactor">
    <cofactor evidence="13">
        <name>pyridoxal 5'-phosphate</name>
        <dbReference type="ChEBI" id="CHEBI:597326"/>
    </cofactor>
    <text evidence="13">Binds 1 pyridoxal phosphate per subunit.</text>
</comment>
<keyword evidence="8 13" id="KW-0663">Pyridoxal phosphate</keyword>
<dbReference type="Gene3D" id="3.40.640.10">
    <property type="entry name" value="Type I PLP-dependent aspartate aminotransferase-like (Major domain)"/>
    <property type="match status" value="1"/>
</dbReference>
<dbReference type="InterPro" id="IPR015421">
    <property type="entry name" value="PyrdxlP-dep_Trfase_major"/>
</dbReference>
<reference evidence="15 16" key="1">
    <citation type="submission" date="2017-02" db="EMBL/GenBank/DDBJ databases">
        <title>The new phylogeny of genus Mycobacterium.</title>
        <authorList>
            <person name="Tortoli E."/>
            <person name="Trovato A."/>
            <person name="Cirillo D.M."/>
        </authorList>
    </citation>
    <scope>NUCLEOTIDE SEQUENCE [LARGE SCALE GENOMIC DNA]</scope>
    <source>
        <strain evidence="15 16">FI-09383</strain>
    </source>
</reference>
<dbReference type="HAMAP" id="MF_00160">
    <property type="entry name" value="SerC_aminotrans_5"/>
    <property type="match status" value="1"/>
</dbReference>
<evidence type="ECO:0000256" key="4">
    <source>
        <dbReference type="ARBA" id="ARBA00022490"/>
    </source>
</evidence>
<feature type="domain" description="Aminotransferase class V" evidence="14">
    <location>
        <begin position="41"/>
        <end position="329"/>
    </location>
</feature>
<evidence type="ECO:0000256" key="3">
    <source>
        <dbReference type="ARBA" id="ARBA00006904"/>
    </source>
</evidence>
<dbReference type="GO" id="GO:0005737">
    <property type="term" value="C:cytoplasm"/>
    <property type="evidence" value="ECO:0007669"/>
    <property type="project" value="UniProtKB-SubCell"/>
</dbReference>
<comment type="function">
    <text evidence="1 13">Catalyzes the reversible conversion of 3-phosphohydroxypyruvate to phosphoserine and of 3-hydroxy-2-oxo-4-phosphonooxybutanoate to phosphohydroxythreonine.</text>
</comment>
<comment type="subcellular location">
    <subcellularLocation>
        <location evidence="13">Cytoplasm</location>
    </subcellularLocation>
</comment>
<organism evidence="15 16">
    <name type="scientific">Mycolicibacterium elephantis</name>
    <dbReference type="NCBI Taxonomy" id="81858"/>
    <lineage>
        <taxon>Bacteria</taxon>
        <taxon>Bacillati</taxon>
        <taxon>Actinomycetota</taxon>
        <taxon>Actinomycetes</taxon>
        <taxon>Mycobacteriales</taxon>
        <taxon>Mycobacteriaceae</taxon>
        <taxon>Mycolicibacterium</taxon>
    </lineage>
</organism>
<evidence type="ECO:0000256" key="7">
    <source>
        <dbReference type="ARBA" id="ARBA00022679"/>
    </source>
</evidence>
<comment type="catalytic activity">
    <reaction evidence="11 13">
        <text>4-(phosphooxy)-L-threonine + 2-oxoglutarate = (R)-3-hydroxy-2-oxo-4-phosphooxybutanoate + L-glutamate</text>
        <dbReference type="Rhea" id="RHEA:16573"/>
        <dbReference type="ChEBI" id="CHEBI:16810"/>
        <dbReference type="ChEBI" id="CHEBI:29985"/>
        <dbReference type="ChEBI" id="CHEBI:58452"/>
        <dbReference type="ChEBI" id="CHEBI:58538"/>
        <dbReference type="EC" id="2.6.1.52"/>
    </reaction>
</comment>
<evidence type="ECO:0000256" key="2">
    <source>
        <dbReference type="ARBA" id="ARBA00005099"/>
    </source>
</evidence>
<keyword evidence="5 13" id="KW-0032">Aminotransferase</keyword>
<dbReference type="OrthoDB" id="975012at2"/>
<dbReference type="InterPro" id="IPR000192">
    <property type="entry name" value="Aminotrans_V_dom"/>
</dbReference>
<dbReference type="PANTHER" id="PTHR21152:SF40">
    <property type="entry name" value="ALANINE--GLYOXYLATE AMINOTRANSFERASE"/>
    <property type="match status" value="1"/>
</dbReference>
<keyword evidence="4 13" id="KW-0963">Cytoplasm</keyword>
<comment type="caution">
    <text evidence="13">Lacks conserved residue(s) required for the propagation of feature annotation.</text>
</comment>
<keyword evidence="10 13" id="KW-0718">Serine biosynthesis</keyword>
<dbReference type="GO" id="GO:0004760">
    <property type="term" value="F:L-serine-pyruvate transaminase activity"/>
    <property type="evidence" value="ECO:0007669"/>
    <property type="project" value="TreeGrafter"/>
</dbReference>
<dbReference type="RefSeq" id="WP_046754670.1">
    <property type="nucleotide sequence ID" value="NZ_LBNO01000169.1"/>
</dbReference>
<dbReference type="GO" id="GO:0030170">
    <property type="term" value="F:pyridoxal phosphate binding"/>
    <property type="evidence" value="ECO:0007669"/>
    <property type="project" value="UniProtKB-UniRule"/>
</dbReference>
<comment type="similarity">
    <text evidence="3 13">Belongs to the class-V pyridoxal-phosphate-dependent aminotransferase family. SerC subfamily.</text>
</comment>
<dbReference type="UniPathway" id="UPA00244">
    <property type="reaction ID" value="UER00311"/>
</dbReference>
<feature type="binding site" evidence="13">
    <location>
        <begin position="245"/>
        <end position="246"/>
    </location>
    <ligand>
        <name>pyridoxal 5'-phosphate</name>
        <dbReference type="ChEBI" id="CHEBI:597326"/>
    </ligand>
</feature>
<dbReference type="Proteomes" id="UP000192772">
    <property type="component" value="Unassembled WGS sequence"/>
</dbReference>
<evidence type="ECO:0000259" key="14">
    <source>
        <dbReference type="Pfam" id="PF00266"/>
    </source>
</evidence>
<comment type="caution">
    <text evidence="15">The sequence shown here is derived from an EMBL/GenBank/DDBJ whole genome shotgun (WGS) entry which is preliminary data.</text>
</comment>
<keyword evidence="9 13" id="KW-0664">Pyridoxine biosynthesis</keyword>
<dbReference type="PIRSF" id="PIRSF000525">
    <property type="entry name" value="SerC"/>
    <property type="match status" value="1"/>
</dbReference>
<dbReference type="PANTHER" id="PTHR21152">
    <property type="entry name" value="AMINOTRANSFERASE CLASS V"/>
    <property type="match status" value="1"/>
</dbReference>
<dbReference type="GO" id="GO:0006564">
    <property type="term" value="P:L-serine biosynthetic process"/>
    <property type="evidence" value="ECO:0007669"/>
    <property type="project" value="UniProtKB-UniRule"/>
</dbReference>
<dbReference type="SUPFAM" id="SSF53383">
    <property type="entry name" value="PLP-dependent transferases"/>
    <property type="match status" value="1"/>
</dbReference>
<dbReference type="EC" id="2.6.1.52" evidence="13"/>
<dbReference type="UniPathway" id="UPA00135">
    <property type="reaction ID" value="UER00197"/>
</dbReference>
<keyword evidence="7 13" id="KW-0808">Transferase</keyword>